<dbReference type="AlphaFoldDB" id="A0A0F9UTP3"/>
<accession>A0A0F9UTP3</accession>
<evidence type="ECO:0000313" key="1">
    <source>
        <dbReference type="EMBL" id="KKN90837.1"/>
    </source>
</evidence>
<organism evidence="1">
    <name type="scientific">marine sediment metagenome</name>
    <dbReference type="NCBI Taxonomy" id="412755"/>
    <lineage>
        <taxon>unclassified sequences</taxon>
        <taxon>metagenomes</taxon>
        <taxon>ecological metagenomes</taxon>
    </lineage>
</organism>
<protein>
    <submittedName>
        <fullName evidence="1">Uncharacterized protein</fullName>
    </submittedName>
</protein>
<reference evidence="1" key="1">
    <citation type="journal article" date="2015" name="Nature">
        <title>Complex archaea that bridge the gap between prokaryotes and eukaryotes.</title>
        <authorList>
            <person name="Spang A."/>
            <person name="Saw J.H."/>
            <person name="Jorgensen S.L."/>
            <person name="Zaremba-Niedzwiedzka K."/>
            <person name="Martijn J."/>
            <person name="Lind A.E."/>
            <person name="van Eijk R."/>
            <person name="Schleper C."/>
            <person name="Guy L."/>
            <person name="Ettema T.J."/>
        </authorList>
    </citation>
    <scope>NUCLEOTIDE SEQUENCE</scope>
</reference>
<proteinExistence type="predicted"/>
<comment type="caution">
    <text evidence="1">The sequence shown here is derived from an EMBL/GenBank/DDBJ whole genome shotgun (WGS) entry which is preliminary data.</text>
</comment>
<name>A0A0F9UTP3_9ZZZZ</name>
<sequence length="305" mass="34925">MLEMLLNSNPNLYNQCIDILKEAVIETEIRANQTKGSFGFRPIRLDDVGINGSTWENTYEPKMSNSVGDIGESRQLLSVPASNAWVYFGWFTDTDLGINSDFSFYHEGVLKSKISSTFVYNCENPAHTFIDIQNIISIRENSRIEFRVYNDNKNIITANVIPILYRIAHLSALNLFKKSDRKVNNDIKIPSQNSDISVIKDMLNAYLNPTPMDIVRVKDENNIEHDEIRAKLDPNYKSWIETLKNNEVCGFCGSEIERVFSSNYCNYCGVHFGTKMKRQVEDNKKPTSNEGISIFMNNITKESKE</sequence>
<dbReference type="EMBL" id="LAZR01000107">
    <property type="protein sequence ID" value="KKN90837.1"/>
    <property type="molecule type" value="Genomic_DNA"/>
</dbReference>
<gene>
    <name evidence="1" type="ORF">LCGC14_0224200</name>
</gene>